<reference evidence="11 12" key="1">
    <citation type="submission" date="2017-10" db="EMBL/GenBank/DDBJ databases">
        <title>Genomics of the genus Arcobacter.</title>
        <authorList>
            <person name="Perez-Cataluna A."/>
            <person name="Figueras M.J."/>
        </authorList>
    </citation>
    <scope>NUCLEOTIDE SEQUENCE [LARGE SCALE GENOMIC DNA]</scope>
    <source>
        <strain evidence="11 12">F26</strain>
    </source>
</reference>
<dbReference type="PANTHER" id="PTHR34597">
    <property type="entry name" value="SLR1661 PROTEIN"/>
    <property type="match status" value="1"/>
</dbReference>
<evidence type="ECO:0000256" key="1">
    <source>
        <dbReference type="ARBA" id="ARBA00004442"/>
    </source>
</evidence>
<dbReference type="Gene3D" id="3.10.20.310">
    <property type="entry name" value="membrane protein fhac"/>
    <property type="match status" value="1"/>
</dbReference>
<evidence type="ECO:0000256" key="4">
    <source>
        <dbReference type="ARBA" id="ARBA00022452"/>
    </source>
</evidence>
<dbReference type="InterPro" id="IPR034746">
    <property type="entry name" value="POTRA"/>
</dbReference>
<evidence type="ECO:0000256" key="7">
    <source>
        <dbReference type="ARBA" id="ARBA00023136"/>
    </source>
</evidence>
<protein>
    <submittedName>
        <fullName evidence="11">Hemin-binding protein</fullName>
    </submittedName>
</protein>
<feature type="chain" id="PRO_5020591946" evidence="9">
    <location>
        <begin position="21"/>
        <end position="561"/>
    </location>
</feature>
<evidence type="ECO:0000256" key="3">
    <source>
        <dbReference type="ARBA" id="ARBA00022448"/>
    </source>
</evidence>
<dbReference type="Pfam" id="PF03865">
    <property type="entry name" value="ShlB"/>
    <property type="match status" value="1"/>
</dbReference>
<feature type="signal peptide" evidence="9">
    <location>
        <begin position="1"/>
        <end position="20"/>
    </location>
</feature>
<dbReference type="OrthoDB" id="572300at2"/>
<keyword evidence="4" id="KW-1134">Transmembrane beta strand</keyword>
<dbReference type="GO" id="GO:0009279">
    <property type="term" value="C:cell outer membrane"/>
    <property type="evidence" value="ECO:0007669"/>
    <property type="project" value="UniProtKB-SubCell"/>
</dbReference>
<dbReference type="InterPro" id="IPR005565">
    <property type="entry name" value="Hemolysn_activator_HlyB_C"/>
</dbReference>
<dbReference type="GO" id="GO:0008320">
    <property type="term" value="F:protein transmembrane transporter activity"/>
    <property type="evidence" value="ECO:0007669"/>
    <property type="project" value="TreeGrafter"/>
</dbReference>
<dbReference type="InterPro" id="IPR051544">
    <property type="entry name" value="TPS_OM_transporter"/>
</dbReference>
<dbReference type="GO" id="GO:0046819">
    <property type="term" value="P:protein secretion by the type V secretion system"/>
    <property type="evidence" value="ECO:0007669"/>
    <property type="project" value="TreeGrafter"/>
</dbReference>
<keyword evidence="6" id="KW-0653">Protein transport</keyword>
<keyword evidence="9" id="KW-0732">Signal</keyword>
<evidence type="ECO:0000313" key="12">
    <source>
        <dbReference type="Proteomes" id="UP000290870"/>
    </source>
</evidence>
<gene>
    <name evidence="11" type="ORF">CRU90_02355</name>
</gene>
<dbReference type="PROSITE" id="PS51779">
    <property type="entry name" value="POTRA"/>
    <property type="match status" value="1"/>
</dbReference>
<keyword evidence="5" id="KW-0812">Transmembrane</keyword>
<evidence type="ECO:0000313" key="11">
    <source>
        <dbReference type="EMBL" id="RXJ85440.1"/>
    </source>
</evidence>
<dbReference type="Proteomes" id="UP000290870">
    <property type="component" value="Unassembled WGS sequence"/>
</dbReference>
<dbReference type="PANTHER" id="PTHR34597:SF1">
    <property type="entry name" value="HEME_HEMOPEXIN TRANSPORTER PROTEIN HUXB"/>
    <property type="match status" value="1"/>
</dbReference>
<comment type="similarity">
    <text evidence="2">Belongs to the TPS (TC 1.B.20) family.</text>
</comment>
<dbReference type="AlphaFoldDB" id="A0A4Q0ZHV4"/>
<keyword evidence="8" id="KW-0998">Cell outer membrane</keyword>
<evidence type="ECO:0000256" key="8">
    <source>
        <dbReference type="ARBA" id="ARBA00023237"/>
    </source>
</evidence>
<dbReference type="Pfam" id="PF08479">
    <property type="entry name" value="POTRA_2"/>
    <property type="match status" value="1"/>
</dbReference>
<keyword evidence="7" id="KW-0472">Membrane</keyword>
<accession>A0A4Q0ZHV4</accession>
<dbReference type="Gene3D" id="2.40.160.50">
    <property type="entry name" value="membrane protein fhac: a member of the omp85/tpsb transporter family"/>
    <property type="match status" value="1"/>
</dbReference>
<dbReference type="EMBL" id="PDJZ01000002">
    <property type="protein sequence ID" value="RXJ85440.1"/>
    <property type="molecule type" value="Genomic_DNA"/>
</dbReference>
<sequence>MRNINKIIIMSVIASSYSLAVNLPTAGDIQRQVQQPKIDEIEKSLPTIKKEYKAPMIIDDSVTTLIKNFKFSGNTVFSNEQLNKLVEPYKNQQLGMNKLKEITSVITKYYRDNGYFVARAYLPQQTVKDGIIEIAVIEGTYGGFDIKNTSLVNDETVQNYMDYLKNGQIVSTESLERQMLLINDLSGVVVTNAEVYPGDEVGTSKFAITTSPMNKYTGYSVLDNYGSRYTGQARLNVGLNVNSLTNVGDTLTTTGLISNTADLKNISMYYTRPLGYTGLIGSLNGSITKYELDRIPNYEAFGSAKNIGASLSYPIVKTRSYSQTISLDYAHKIMDDTNGAVNNTEKSEKSVDSVTLRLDEKRNTNILELPGKLYTSIGITTGRVNLDNDVAKINDQIIDTQGNFAKLNLSIIHNQQLNPELSIKTTLKVQKSLGKNLDSSEDISVGGSQGVRAYEDSELSGDQGYAASLDLIYALPKINQINHYASVFVDTATMWTNDNKFNDEDNKRNLNAIGLGYDINYKNFNLKTSFAHGFGGESTPTSESEFSTNKNKFLAQAIMRF</sequence>
<comment type="caution">
    <text evidence="11">The sequence shown here is derived from an EMBL/GenBank/DDBJ whole genome shotgun (WGS) entry which is preliminary data.</text>
</comment>
<dbReference type="InterPro" id="IPR013686">
    <property type="entry name" value="Polypept-transport_assoc_ShlB"/>
</dbReference>
<feature type="domain" description="POTRA" evidence="10">
    <location>
        <begin position="64"/>
        <end position="139"/>
    </location>
</feature>
<dbReference type="GO" id="GO:0098046">
    <property type="term" value="C:type V protein secretion system complex"/>
    <property type="evidence" value="ECO:0007669"/>
    <property type="project" value="TreeGrafter"/>
</dbReference>
<organism evidence="11 12">
    <name type="scientific">Arcobacter cloacae</name>
    <dbReference type="NCBI Taxonomy" id="1054034"/>
    <lineage>
        <taxon>Bacteria</taxon>
        <taxon>Pseudomonadati</taxon>
        <taxon>Campylobacterota</taxon>
        <taxon>Epsilonproteobacteria</taxon>
        <taxon>Campylobacterales</taxon>
        <taxon>Arcobacteraceae</taxon>
        <taxon>Arcobacter</taxon>
    </lineage>
</organism>
<evidence type="ECO:0000259" key="10">
    <source>
        <dbReference type="PROSITE" id="PS51779"/>
    </source>
</evidence>
<comment type="subcellular location">
    <subcellularLocation>
        <location evidence="1">Cell outer membrane</location>
    </subcellularLocation>
</comment>
<dbReference type="RefSeq" id="WP_128985664.1">
    <property type="nucleotide sequence ID" value="NZ_PDJZ01000002.1"/>
</dbReference>
<evidence type="ECO:0000256" key="6">
    <source>
        <dbReference type="ARBA" id="ARBA00022927"/>
    </source>
</evidence>
<evidence type="ECO:0000256" key="2">
    <source>
        <dbReference type="ARBA" id="ARBA00009055"/>
    </source>
</evidence>
<evidence type="ECO:0000256" key="5">
    <source>
        <dbReference type="ARBA" id="ARBA00022692"/>
    </source>
</evidence>
<proteinExistence type="inferred from homology"/>
<evidence type="ECO:0000256" key="9">
    <source>
        <dbReference type="SAM" id="SignalP"/>
    </source>
</evidence>
<keyword evidence="3" id="KW-0813">Transport</keyword>
<name>A0A4Q0ZHV4_9BACT</name>